<keyword evidence="3" id="KW-1185">Reference proteome</keyword>
<feature type="region of interest" description="Disordered" evidence="1">
    <location>
        <begin position="137"/>
        <end position="160"/>
    </location>
</feature>
<name>A0A397VC31_9GLOM</name>
<feature type="compositionally biased region" description="Basic and acidic residues" evidence="1">
    <location>
        <begin position="137"/>
        <end position="151"/>
    </location>
</feature>
<dbReference type="Proteomes" id="UP000266673">
    <property type="component" value="Unassembled WGS sequence"/>
</dbReference>
<sequence length="252" mass="30052">MWVGDILRSKTEEILESLIKLLTIIADRTEFKTAKKINYVKNSVENQLKIFKEKSKDIEGLSKIQDNIKNVMCTLNSQIEKLENDAKKTCESTENNENDEYVEYIERNEENDKHVEDNEYVDKKFIKAFYKSIERDQKDEDNNECEEKDKENEDIEANIQEKEDKKGIEKIIEFLRNQQNEIDYTYPLVENVDELYEKQRNSSSLIDNDTGNCLIIYHIQVYNKFLNLIYCGDIICFNEILIIYNMLREWFS</sequence>
<evidence type="ECO:0000256" key="1">
    <source>
        <dbReference type="SAM" id="MobiDB-lite"/>
    </source>
</evidence>
<dbReference type="AlphaFoldDB" id="A0A397VC31"/>
<evidence type="ECO:0000313" key="2">
    <source>
        <dbReference type="EMBL" id="RIB20035.1"/>
    </source>
</evidence>
<comment type="caution">
    <text evidence="2">The sequence shown here is derived from an EMBL/GenBank/DDBJ whole genome shotgun (WGS) entry which is preliminary data.</text>
</comment>
<gene>
    <name evidence="2" type="ORF">C2G38_2305477</name>
</gene>
<proteinExistence type="predicted"/>
<dbReference type="EMBL" id="QKWP01000440">
    <property type="protein sequence ID" value="RIB20035.1"/>
    <property type="molecule type" value="Genomic_DNA"/>
</dbReference>
<protein>
    <submittedName>
        <fullName evidence="2">Uncharacterized protein</fullName>
    </submittedName>
</protein>
<accession>A0A397VC31</accession>
<dbReference type="OrthoDB" id="10476636at2759"/>
<organism evidence="2 3">
    <name type="scientific">Gigaspora rosea</name>
    <dbReference type="NCBI Taxonomy" id="44941"/>
    <lineage>
        <taxon>Eukaryota</taxon>
        <taxon>Fungi</taxon>
        <taxon>Fungi incertae sedis</taxon>
        <taxon>Mucoromycota</taxon>
        <taxon>Glomeromycotina</taxon>
        <taxon>Glomeromycetes</taxon>
        <taxon>Diversisporales</taxon>
        <taxon>Gigasporaceae</taxon>
        <taxon>Gigaspora</taxon>
    </lineage>
</organism>
<evidence type="ECO:0000313" key="3">
    <source>
        <dbReference type="Proteomes" id="UP000266673"/>
    </source>
</evidence>
<reference evidence="2 3" key="1">
    <citation type="submission" date="2018-06" db="EMBL/GenBank/DDBJ databases">
        <title>Comparative genomics reveals the genomic features of Rhizophagus irregularis, R. cerebriforme, R. diaphanum and Gigaspora rosea, and their symbiotic lifestyle signature.</title>
        <authorList>
            <person name="Morin E."/>
            <person name="San Clemente H."/>
            <person name="Chen E.C.H."/>
            <person name="De La Providencia I."/>
            <person name="Hainaut M."/>
            <person name="Kuo A."/>
            <person name="Kohler A."/>
            <person name="Murat C."/>
            <person name="Tang N."/>
            <person name="Roy S."/>
            <person name="Loubradou J."/>
            <person name="Henrissat B."/>
            <person name="Grigoriev I.V."/>
            <person name="Corradi N."/>
            <person name="Roux C."/>
            <person name="Martin F.M."/>
        </authorList>
    </citation>
    <scope>NUCLEOTIDE SEQUENCE [LARGE SCALE GENOMIC DNA]</scope>
    <source>
        <strain evidence="2 3">DAOM 194757</strain>
    </source>
</reference>